<protein>
    <submittedName>
        <fullName evidence="1">Uncharacterized protein</fullName>
    </submittedName>
</protein>
<dbReference type="SUPFAM" id="SSF54427">
    <property type="entry name" value="NTF2-like"/>
    <property type="match status" value="1"/>
</dbReference>
<dbReference type="AlphaFoldDB" id="A0AAD2E4G3"/>
<keyword evidence="2" id="KW-1185">Reference proteome</keyword>
<dbReference type="EMBL" id="OU503050">
    <property type="protein sequence ID" value="CAI9776934.1"/>
    <property type="molecule type" value="Genomic_DNA"/>
</dbReference>
<evidence type="ECO:0000313" key="2">
    <source>
        <dbReference type="Proteomes" id="UP000834106"/>
    </source>
</evidence>
<accession>A0AAD2E4G3</accession>
<dbReference type="Proteomes" id="UP000834106">
    <property type="component" value="Chromosome 15"/>
</dbReference>
<dbReference type="InterPro" id="IPR032710">
    <property type="entry name" value="NTF2-like_dom_sf"/>
</dbReference>
<evidence type="ECO:0000313" key="1">
    <source>
        <dbReference type="EMBL" id="CAI9776934.1"/>
    </source>
</evidence>
<organism evidence="1 2">
    <name type="scientific">Fraxinus pennsylvanica</name>
    <dbReference type="NCBI Taxonomy" id="56036"/>
    <lineage>
        <taxon>Eukaryota</taxon>
        <taxon>Viridiplantae</taxon>
        <taxon>Streptophyta</taxon>
        <taxon>Embryophyta</taxon>
        <taxon>Tracheophyta</taxon>
        <taxon>Spermatophyta</taxon>
        <taxon>Magnoliopsida</taxon>
        <taxon>eudicotyledons</taxon>
        <taxon>Gunneridae</taxon>
        <taxon>Pentapetalae</taxon>
        <taxon>asterids</taxon>
        <taxon>lamiids</taxon>
        <taxon>Lamiales</taxon>
        <taxon>Oleaceae</taxon>
        <taxon>Oleeae</taxon>
        <taxon>Fraxinus</taxon>
    </lineage>
</organism>
<dbReference type="PANTHER" id="PTHR10693">
    <property type="entry name" value="RAS GTPASE-ACTIVATING PROTEIN-BINDING PROTEIN"/>
    <property type="match status" value="1"/>
</dbReference>
<reference evidence="1" key="1">
    <citation type="submission" date="2023-05" db="EMBL/GenBank/DDBJ databases">
        <authorList>
            <person name="Huff M."/>
        </authorList>
    </citation>
    <scope>NUCLEOTIDE SEQUENCE</scope>
</reference>
<gene>
    <name evidence="1" type="ORF">FPE_LOCUS24364</name>
</gene>
<dbReference type="PANTHER" id="PTHR10693:SF58">
    <property type="entry name" value="OS02G0131700 PROTEIN"/>
    <property type="match status" value="1"/>
</dbReference>
<dbReference type="InterPro" id="IPR039539">
    <property type="entry name" value="Ras_GTPase_bind_prot"/>
</dbReference>
<name>A0AAD2E4G3_9LAMI</name>
<dbReference type="GO" id="GO:1990904">
    <property type="term" value="C:ribonucleoprotein complex"/>
    <property type="evidence" value="ECO:0007669"/>
    <property type="project" value="TreeGrafter"/>
</dbReference>
<sequence>MLQNQPDFVHQLYSEASTILCLDGNTRETTSAILQIHQLLTSLNYRGIEIKSAKSLESWNEVLVRLQEKGYFVLNDIFPYIDEQILQHPLTYLSQSNFDSKLNASATAQEQVSNYILGGEIQDGGFVAPANIEEHGPVKNYNFPEEQLHQVPESEKILEDNFSLQSNGSLQDAMNSVPVHFYTTIEEPTCYRAPKAYLCFYFEMKSVYVRNVPATMAAFEITEEFRKFGKLTSDGVAIRPRKLCSFGLCPFN</sequence>
<proteinExistence type="predicted"/>
<dbReference type="GO" id="GO:0005829">
    <property type="term" value="C:cytosol"/>
    <property type="evidence" value="ECO:0007669"/>
    <property type="project" value="TreeGrafter"/>
</dbReference>
<dbReference type="GO" id="GO:0003729">
    <property type="term" value="F:mRNA binding"/>
    <property type="evidence" value="ECO:0007669"/>
    <property type="project" value="TreeGrafter"/>
</dbReference>